<keyword evidence="2" id="KW-0812">Transmembrane</keyword>
<accession>A0A813GR71</accession>
<dbReference type="OMA" id="WAFRAVG"/>
<feature type="compositionally biased region" description="Basic and acidic residues" evidence="1">
    <location>
        <begin position="288"/>
        <end position="297"/>
    </location>
</feature>
<keyword evidence="4" id="KW-1185">Reference proteome</keyword>
<keyword evidence="2" id="KW-0472">Membrane</keyword>
<proteinExistence type="predicted"/>
<evidence type="ECO:0000313" key="3">
    <source>
        <dbReference type="EMBL" id="CAE8629349.1"/>
    </source>
</evidence>
<dbReference type="OrthoDB" id="446276at2759"/>
<reference evidence="3" key="1">
    <citation type="submission" date="2021-02" db="EMBL/GenBank/DDBJ databases">
        <authorList>
            <person name="Dougan E. K."/>
            <person name="Rhodes N."/>
            <person name="Thang M."/>
            <person name="Chan C."/>
        </authorList>
    </citation>
    <scope>NUCLEOTIDE SEQUENCE</scope>
</reference>
<evidence type="ECO:0008006" key="5">
    <source>
        <dbReference type="Google" id="ProtNLM"/>
    </source>
</evidence>
<feature type="transmembrane region" description="Helical" evidence="2">
    <location>
        <begin position="53"/>
        <end position="76"/>
    </location>
</feature>
<protein>
    <recommendedName>
        <fullName evidence="5">DUF218 domain-containing protein</fullName>
    </recommendedName>
</protein>
<dbReference type="Proteomes" id="UP000654075">
    <property type="component" value="Unassembled WGS sequence"/>
</dbReference>
<name>A0A813GR71_POLGL</name>
<evidence type="ECO:0000313" key="4">
    <source>
        <dbReference type="Proteomes" id="UP000654075"/>
    </source>
</evidence>
<evidence type="ECO:0000256" key="2">
    <source>
        <dbReference type="SAM" id="Phobius"/>
    </source>
</evidence>
<dbReference type="AlphaFoldDB" id="A0A813GR71"/>
<gene>
    <name evidence="3" type="ORF">PGLA1383_LOCUS45858</name>
</gene>
<dbReference type="EMBL" id="CAJNNV010029630">
    <property type="protein sequence ID" value="CAE8629349.1"/>
    <property type="molecule type" value="Genomic_DNA"/>
</dbReference>
<feature type="transmembrane region" description="Helical" evidence="2">
    <location>
        <begin position="23"/>
        <end position="46"/>
    </location>
</feature>
<feature type="region of interest" description="Disordered" evidence="1">
    <location>
        <begin position="283"/>
        <end position="304"/>
    </location>
</feature>
<evidence type="ECO:0000256" key="1">
    <source>
        <dbReference type="SAM" id="MobiDB-lite"/>
    </source>
</evidence>
<comment type="caution">
    <text evidence="3">The sequence shown here is derived from an EMBL/GenBank/DDBJ whole genome shotgun (WGS) entry which is preliminary data.</text>
</comment>
<organism evidence="3 4">
    <name type="scientific">Polarella glacialis</name>
    <name type="common">Dinoflagellate</name>
    <dbReference type="NCBI Taxonomy" id="89957"/>
    <lineage>
        <taxon>Eukaryota</taxon>
        <taxon>Sar</taxon>
        <taxon>Alveolata</taxon>
        <taxon>Dinophyceae</taxon>
        <taxon>Suessiales</taxon>
        <taxon>Suessiaceae</taxon>
        <taxon>Polarella</taxon>
    </lineage>
</organism>
<keyword evidence="2" id="KW-1133">Transmembrane helix</keyword>
<sequence>MALLFFLCEVRRWLRLLARLPHWTWFGVSCLVTLLVSGPHVVPWAFRAVGGHVAVVIALAIANIMLALASSALGVVSSDAACVLVCGGEACRDELGARLGAALGANGLAFFSSGHYKSLRDFDGSELGNPHRERFQGVDFEHLCKVIVLDRQAIDTLANFTSFLRHLRGSYQAHAGQEEAMDVVVVTSRYHALRACSVAAVILGSQGLSFVLAEASPGPGSSPEEHAELARRGPRESWLRVLRDVLRAVVWVFTGFEGDAVAAFVHKNRRDFRSWHSQRQSESLLRPDAAHLNDREQNGVSKTQ</sequence>